<feature type="transmembrane region" description="Helical" evidence="8">
    <location>
        <begin position="366"/>
        <end position="390"/>
    </location>
</feature>
<feature type="transmembrane region" description="Helical" evidence="8">
    <location>
        <begin position="176"/>
        <end position="199"/>
    </location>
</feature>
<evidence type="ECO:0000256" key="2">
    <source>
        <dbReference type="ARBA" id="ARBA00022475"/>
    </source>
</evidence>
<evidence type="ECO:0000256" key="4">
    <source>
        <dbReference type="ARBA" id="ARBA00022692"/>
    </source>
</evidence>
<keyword evidence="2" id="KW-1003">Cell membrane</keyword>
<feature type="transmembrane region" description="Helical" evidence="8">
    <location>
        <begin position="220"/>
        <end position="240"/>
    </location>
</feature>
<feature type="transmembrane region" description="Helical" evidence="8">
    <location>
        <begin position="97"/>
        <end position="124"/>
    </location>
</feature>
<dbReference type="PATRIC" id="fig|1225564.3.peg.6608"/>
<evidence type="ECO:0000256" key="6">
    <source>
        <dbReference type="ARBA" id="ARBA00023136"/>
    </source>
</evidence>
<dbReference type="Proteomes" id="UP000035489">
    <property type="component" value="Unassembled WGS sequence"/>
</dbReference>
<evidence type="ECO:0000313" key="11">
    <source>
        <dbReference type="Proteomes" id="UP000035489"/>
    </source>
</evidence>
<evidence type="ECO:0000259" key="9">
    <source>
        <dbReference type="Pfam" id="PF06808"/>
    </source>
</evidence>
<feature type="transmembrane region" description="Helical" evidence="8">
    <location>
        <begin position="318"/>
        <end position="334"/>
    </location>
</feature>
<keyword evidence="11" id="KW-1185">Reference proteome</keyword>
<dbReference type="PANTHER" id="PTHR33362">
    <property type="entry name" value="SIALIC ACID TRAP TRANSPORTER PERMEASE PROTEIN SIAT-RELATED"/>
    <property type="match status" value="1"/>
</dbReference>
<reference evidence="10 11" key="1">
    <citation type="submission" date="2015-05" db="EMBL/GenBank/DDBJ databases">
        <title>Draft genome sequence of Microvirga vignae strain BR3299, a novel nitrogen fixing bacteria isolated from Brazil semi-aired region.</title>
        <authorList>
            <person name="Zilli J.E."/>
            <person name="Passos S.R."/>
            <person name="Leite J."/>
            <person name="Baldani J.I."/>
            <person name="Xavier G.R."/>
            <person name="Rumjaneck N.G."/>
            <person name="Simoes-Araujo J.L."/>
        </authorList>
    </citation>
    <scope>NUCLEOTIDE SEQUENCE [LARGE SCALE GENOMIC DNA]</scope>
    <source>
        <strain evidence="10 11">BR3299</strain>
    </source>
</reference>
<feature type="transmembrane region" description="Helical" evidence="8">
    <location>
        <begin position="7"/>
        <end position="28"/>
    </location>
</feature>
<evidence type="ECO:0000313" key="10">
    <source>
        <dbReference type="EMBL" id="KLK90521.1"/>
    </source>
</evidence>
<comment type="subcellular location">
    <subcellularLocation>
        <location evidence="1 7">Cell inner membrane</location>
        <topology evidence="1 7">Multi-pass membrane protein</topology>
    </subcellularLocation>
</comment>
<feature type="transmembrane region" description="Helical" evidence="8">
    <location>
        <begin position="341"/>
        <end position="360"/>
    </location>
</feature>
<dbReference type="AlphaFoldDB" id="A0A0H1R6S1"/>
<keyword evidence="3 7" id="KW-0997">Cell inner membrane</keyword>
<dbReference type="GO" id="GO:0022857">
    <property type="term" value="F:transmembrane transporter activity"/>
    <property type="evidence" value="ECO:0007669"/>
    <property type="project" value="UniProtKB-UniRule"/>
</dbReference>
<feature type="transmembrane region" description="Helical" evidence="8">
    <location>
        <begin position="34"/>
        <end position="52"/>
    </location>
</feature>
<dbReference type="PIRSF" id="PIRSF006066">
    <property type="entry name" value="HI0050"/>
    <property type="match status" value="1"/>
</dbReference>
<dbReference type="InterPro" id="IPR004681">
    <property type="entry name" value="TRAP_DctM"/>
</dbReference>
<dbReference type="InterPro" id="IPR010656">
    <property type="entry name" value="DctM"/>
</dbReference>
<name>A0A0H1R6S1_9HYPH</name>
<dbReference type="Pfam" id="PF06808">
    <property type="entry name" value="DctM"/>
    <property type="match status" value="1"/>
</dbReference>
<dbReference type="PANTHER" id="PTHR33362:SF5">
    <property type="entry name" value="C4-DICARBOXYLATE TRAP TRANSPORTER LARGE PERMEASE PROTEIN DCTM"/>
    <property type="match status" value="1"/>
</dbReference>
<sequence length="436" mass="45676">MDPFTIACLCIGGMLLMMAIGLPVAVAMITASAVGMYVTAGLGFTLTTFRTLPFATASSYTFSAVPMFVAMGVIAGSSGIVADVYRSADMWLARVRGGLYMATTCASAAFGAVNGSTIVGAALFTRIALPEMIKLGYNRAASAGCIAAAGTFAAMIPPSITMVLYGVLTNESIGQILIAGIVPGILTALVYIVGIAIFVRIWPDWAPPTERHFPLKMRIASLKSVWPIAFIALIVVGGIYSGLVSPSAAGAVGAVGAIVVIMVTGRMNRHTITSSMSEAATTTAVMFFIVIGGLAFSRLLLVTGFIGDTLGVIQDLGLPAWVLLMALVALYIVLGMLMDPISMMVMTVPVVHPIVTGLGYDPIWFAIIMVKLIELSCITPPVGLNLFVVAGAGKGKVTTRQVYTGAIPFVFLELITLGLLLAYPEITLWLPTVMMR</sequence>
<evidence type="ECO:0000256" key="3">
    <source>
        <dbReference type="ARBA" id="ARBA00022519"/>
    </source>
</evidence>
<dbReference type="OrthoDB" id="7339120at2"/>
<accession>A0A0H1R6S1</accession>
<feature type="transmembrane region" description="Helical" evidence="8">
    <location>
        <begin position="402"/>
        <end position="423"/>
    </location>
</feature>
<keyword evidence="5 8" id="KW-1133">Transmembrane helix</keyword>
<organism evidence="10 11">
    <name type="scientific">Microvirga vignae</name>
    <dbReference type="NCBI Taxonomy" id="1225564"/>
    <lineage>
        <taxon>Bacteria</taxon>
        <taxon>Pseudomonadati</taxon>
        <taxon>Pseudomonadota</taxon>
        <taxon>Alphaproteobacteria</taxon>
        <taxon>Hyphomicrobiales</taxon>
        <taxon>Methylobacteriaceae</taxon>
        <taxon>Microvirga</taxon>
    </lineage>
</organism>
<protein>
    <recommendedName>
        <fullName evidence="9">TRAP C4-dicarboxylate transport system permease DctM subunit domain-containing protein</fullName>
    </recommendedName>
</protein>
<comment type="function">
    <text evidence="7">Part of the tripartite ATP-independent periplasmic (TRAP) transport system.</text>
</comment>
<comment type="caution">
    <text evidence="10">The sequence shown here is derived from an EMBL/GenBank/DDBJ whole genome shotgun (WGS) entry which is preliminary data.</text>
</comment>
<feature type="transmembrane region" description="Helical" evidence="8">
    <location>
        <begin position="64"/>
        <end position="85"/>
    </location>
</feature>
<evidence type="ECO:0000256" key="7">
    <source>
        <dbReference type="RuleBase" id="RU369079"/>
    </source>
</evidence>
<feature type="domain" description="TRAP C4-dicarboxylate transport system permease DctM subunit" evidence="9">
    <location>
        <begin position="12"/>
        <end position="426"/>
    </location>
</feature>
<keyword evidence="4 8" id="KW-0812">Transmembrane</keyword>
<keyword evidence="6 8" id="KW-0472">Membrane</keyword>
<feature type="transmembrane region" description="Helical" evidence="8">
    <location>
        <begin position="246"/>
        <end position="264"/>
    </location>
</feature>
<proteinExistence type="predicted"/>
<dbReference type="STRING" id="1225564.AA309_25265"/>
<evidence type="ECO:0000256" key="5">
    <source>
        <dbReference type="ARBA" id="ARBA00022989"/>
    </source>
</evidence>
<gene>
    <name evidence="10" type="ORF">AA309_25265</name>
</gene>
<dbReference type="GO" id="GO:0005886">
    <property type="term" value="C:plasma membrane"/>
    <property type="evidence" value="ECO:0007669"/>
    <property type="project" value="UniProtKB-SubCell"/>
</dbReference>
<dbReference type="EMBL" id="LCYG01000081">
    <property type="protein sequence ID" value="KLK90521.1"/>
    <property type="molecule type" value="Genomic_DNA"/>
</dbReference>
<evidence type="ECO:0000256" key="1">
    <source>
        <dbReference type="ARBA" id="ARBA00004429"/>
    </source>
</evidence>
<keyword evidence="7" id="KW-0813">Transport</keyword>
<feature type="transmembrane region" description="Helical" evidence="8">
    <location>
        <begin position="136"/>
        <end position="156"/>
    </location>
</feature>
<dbReference type="RefSeq" id="WP_047191792.1">
    <property type="nucleotide sequence ID" value="NZ_LCYG01000081.1"/>
</dbReference>
<feature type="transmembrane region" description="Helical" evidence="8">
    <location>
        <begin position="285"/>
        <end position="306"/>
    </location>
</feature>
<evidence type="ECO:0000256" key="8">
    <source>
        <dbReference type="SAM" id="Phobius"/>
    </source>
</evidence>